<evidence type="ECO:0000256" key="1">
    <source>
        <dbReference type="SAM" id="SignalP"/>
    </source>
</evidence>
<accession>A0AA39J4D7</accession>
<reference evidence="2" key="1">
    <citation type="submission" date="2023-06" db="EMBL/GenBank/DDBJ databases">
        <authorList>
            <consortium name="Lawrence Berkeley National Laboratory"/>
            <person name="Ahrendt S."/>
            <person name="Sahu N."/>
            <person name="Indic B."/>
            <person name="Wong-Bajracharya J."/>
            <person name="Merenyi Z."/>
            <person name="Ke H.-M."/>
            <person name="Monk M."/>
            <person name="Kocsube S."/>
            <person name="Drula E."/>
            <person name="Lipzen A."/>
            <person name="Balint B."/>
            <person name="Henrissat B."/>
            <person name="Andreopoulos B."/>
            <person name="Martin F.M."/>
            <person name="Harder C.B."/>
            <person name="Rigling D."/>
            <person name="Ford K.L."/>
            <person name="Foster G.D."/>
            <person name="Pangilinan J."/>
            <person name="Papanicolaou A."/>
            <person name="Barry K."/>
            <person name="LaButti K."/>
            <person name="Viragh M."/>
            <person name="Koriabine M."/>
            <person name="Yan M."/>
            <person name="Riley R."/>
            <person name="Champramary S."/>
            <person name="Plett K.L."/>
            <person name="Tsai I.J."/>
            <person name="Slot J."/>
            <person name="Sipos G."/>
            <person name="Plett J."/>
            <person name="Nagy L.G."/>
            <person name="Grigoriev I.V."/>
        </authorList>
    </citation>
    <scope>NUCLEOTIDE SEQUENCE</scope>
    <source>
        <strain evidence="2">CCBAS 213</strain>
    </source>
</reference>
<evidence type="ECO:0000313" key="2">
    <source>
        <dbReference type="EMBL" id="KAK0435925.1"/>
    </source>
</evidence>
<keyword evidence="3" id="KW-1185">Reference proteome</keyword>
<name>A0AA39J4D7_ARMTA</name>
<organism evidence="2 3">
    <name type="scientific">Armillaria tabescens</name>
    <name type="common">Ringless honey mushroom</name>
    <name type="synonym">Agaricus tabescens</name>
    <dbReference type="NCBI Taxonomy" id="1929756"/>
    <lineage>
        <taxon>Eukaryota</taxon>
        <taxon>Fungi</taxon>
        <taxon>Dikarya</taxon>
        <taxon>Basidiomycota</taxon>
        <taxon>Agaricomycotina</taxon>
        <taxon>Agaricomycetes</taxon>
        <taxon>Agaricomycetidae</taxon>
        <taxon>Agaricales</taxon>
        <taxon>Marasmiineae</taxon>
        <taxon>Physalacriaceae</taxon>
        <taxon>Desarmillaria</taxon>
    </lineage>
</organism>
<feature type="chain" id="PRO_5041302673" evidence="1">
    <location>
        <begin position="20"/>
        <end position="213"/>
    </location>
</feature>
<comment type="caution">
    <text evidence="2">The sequence shown here is derived from an EMBL/GenBank/DDBJ whole genome shotgun (WGS) entry which is preliminary data.</text>
</comment>
<dbReference type="RefSeq" id="XP_060322111.1">
    <property type="nucleotide sequence ID" value="XM_060479129.1"/>
</dbReference>
<evidence type="ECO:0000313" key="3">
    <source>
        <dbReference type="Proteomes" id="UP001175211"/>
    </source>
</evidence>
<dbReference type="EMBL" id="JAUEPS010000138">
    <property type="protein sequence ID" value="KAK0435925.1"/>
    <property type="molecule type" value="Genomic_DNA"/>
</dbReference>
<sequence>MFTPAAFITLLTALSGITALPFSELVRILPRDISHIAMDEASGHYLAFNWDGSLYGRYPADAESNGLNCHATSQLPGWDAIVQHANDNWGNGSCNIVTNPSDYVDKPAQVCITDEVVELSFSGDPVCQMHNSTAGSLIGTKGEVDIKVDQGFDTDTSYTVTTASTIGIDDTLTAKVGIPEVAEVTEALTISTEVMDTSSSMYSRASYTRFDVV</sequence>
<dbReference type="AlphaFoldDB" id="A0AA39J4D7"/>
<proteinExistence type="predicted"/>
<feature type="signal peptide" evidence="1">
    <location>
        <begin position="1"/>
        <end position="19"/>
    </location>
</feature>
<dbReference type="Proteomes" id="UP001175211">
    <property type="component" value="Unassembled WGS sequence"/>
</dbReference>
<dbReference type="GeneID" id="85362677"/>
<keyword evidence="1" id="KW-0732">Signal</keyword>
<gene>
    <name evidence="2" type="ORF">EV420DRAFT_1674056</name>
</gene>
<protein>
    <submittedName>
        <fullName evidence="2">Uncharacterized protein</fullName>
    </submittedName>
</protein>